<dbReference type="SUPFAM" id="SSF50090">
    <property type="entry name" value="Electron transport accessory proteins"/>
    <property type="match status" value="1"/>
</dbReference>
<dbReference type="GO" id="GO:0018822">
    <property type="term" value="F:nitrile hydratase activity"/>
    <property type="evidence" value="ECO:0007669"/>
    <property type="project" value="UniProtKB-EC"/>
</dbReference>
<accession>A0ABU1FDB3</accession>
<dbReference type="Pfam" id="PF02211">
    <property type="entry name" value="NHase_beta_C"/>
    <property type="match status" value="1"/>
</dbReference>
<dbReference type="InterPro" id="IPR024690">
    <property type="entry name" value="CN_hydtase_beta_dom_C"/>
</dbReference>
<organism evidence="2 3">
    <name type="scientific">Ruixingdingia sedimenti</name>
    <dbReference type="NCBI Taxonomy" id="3073604"/>
    <lineage>
        <taxon>Bacteria</taxon>
        <taxon>Pseudomonadati</taxon>
        <taxon>Pseudomonadota</taxon>
        <taxon>Alphaproteobacteria</taxon>
        <taxon>Rhodobacterales</taxon>
        <taxon>Paracoccaceae</taxon>
        <taxon>Ruixingdingia</taxon>
    </lineage>
</organism>
<feature type="domain" description="Nitrile hydratase beta subunit" evidence="1">
    <location>
        <begin position="19"/>
        <end position="116"/>
    </location>
</feature>
<dbReference type="RefSeq" id="WP_310458724.1">
    <property type="nucleotide sequence ID" value="NZ_JAVKPH010000028.1"/>
</dbReference>
<gene>
    <name evidence="2" type="ORF">RGD00_18305</name>
</gene>
<reference evidence="2 3" key="1">
    <citation type="submission" date="2023-09" db="EMBL/GenBank/DDBJ databases">
        <title>Xinfangfangia sedmenti sp. nov., isolated the sedment.</title>
        <authorList>
            <person name="Xu L."/>
        </authorList>
    </citation>
    <scope>NUCLEOTIDE SEQUENCE [LARGE SCALE GENOMIC DNA]</scope>
    <source>
        <strain evidence="2 3">LG-4</strain>
    </source>
</reference>
<evidence type="ECO:0000313" key="3">
    <source>
        <dbReference type="Proteomes" id="UP001247754"/>
    </source>
</evidence>
<comment type="caution">
    <text evidence="2">The sequence shown here is derived from an EMBL/GenBank/DDBJ whole genome shotgun (WGS) entry which is preliminary data.</text>
</comment>
<name>A0ABU1FDB3_9RHOB</name>
<dbReference type="EMBL" id="JAVKPH010000028">
    <property type="protein sequence ID" value="MDR5654568.1"/>
    <property type="molecule type" value="Genomic_DNA"/>
</dbReference>
<dbReference type="EC" id="4.2.1.84" evidence="2"/>
<sequence length="118" mass="13128">MLSMFPASGVDELVATGGPADREVDVAPRFKPGDMIRARNIHSPTHTRLPRYVRGRVGEVIEACGGYVYPDTNALQQGENPQHMYNVRFTAKELWGPDADPGFVIIISLWEDYIEPAN</sequence>
<protein>
    <submittedName>
        <fullName evidence="2">Nitrile hydratase subunit beta</fullName>
        <ecNumber evidence="2">4.2.1.84</ecNumber>
    </submittedName>
</protein>
<dbReference type="Gene3D" id="2.30.30.50">
    <property type="match status" value="1"/>
</dbReference>
<keyword evidence="3" id="KW-1185">Reference proteome</keyword>
<dbReference type="InterPro" id="IPR008990">
    <property type="entry name" value="Elect_transpt_acc-like_dom_sf"/>
</dbReference>
<dbReference type="Proteomes" id="UP001247754">
    <property type="component" value="Unassembled WGS sequence"/>
</dbReference>
<keyword evidence="2" id="KW-0456">Lyase</keyword>
<evidence type="ECO:0000313" key="2">
    <source>
        <dbReference type="EMBL" id="MDR5654568.1"/>
    </source>
</evidence>
<evidence type="ECO:0000259" key="1">
    <source>
        <dbReference type="Pfam" id="PF02211"/>
    </source>
</evidence>
<proteinExistence type="predicted"/>